<organism evidence="1 2">
    <name type="scientific">Daphnia magna</name>
    <dbReference type="NCBI Taxonomy" id="35525"/>
    <lineage>
        <taxon>Eukaryota</taxon>
        <taxon>Metazoa</taxon>
        <taxon>Ecdysozoa</taxon>
        <taxon>Arthropoda</taxon>
        <taxon>Crustacea</taxon>
        <taxon>Branchiopoda</taxon>
        <taxon>Diplostraca</taxon>
        <taxon>Cladocera</taxon>
        <taxon>Anomopoda</taxon>
        <taxon>Daphniidae</taxon>
        <taxon>Daphnia</taxon>
    </lineage>
</organism>
<evidence type="ECO:0000313" key="2">
    <source>
        <dbReference type="Proteomes" id="UP001234178"/>
    </source>
</evidence>
<dbReference type="Proteomes" id="UP001234178">
    <property type="component" value="Unassembled WGS sequence"/>
</dbReference>
<gene>
    <name evidence="1" type="ORF">OUZ56_015063</name>
</gene>
<name>A0ABR0ALP5_9CRUS</name>
<accession>A0ABR0ALP5</accession>
<proteinExistence type="predicted"/>
<reference evidence="1 2" key="1">
    <citation type="journal article" date="2023" name="Nucleic Acids Res.">
        <title>The hologenome of Daphnia magna reveals possible DNA methylation and microbiome-mediated evolution of the host genome.</title>
        <authorList>
            <person name="Chaturvedi A."/>
            <person name="Li X."/>
            <person name="Dhandapani V."/>
            <person name="Marshall H."/>
            <person name="Kissane S."/>
            <person name="Cuenca-Cambronero M."/>
            <person name="Asole G."/>
            <person name="Calvet F."/>
            <person name="Ruiz-Romero M."/>
            <person name="Marangio P."/>
            <person name="Guigo R."/>
            <person name="Rago D."/>
            <person name="Mirbahai L."/>
            <person name="Eastwood N."/>
            <person name="Colbourne J.K."/>
            <person name="Zhou J."/>
            <person name="Mallon E."/>
            <person name="Orsini L."/>
        </authorList>
    </citation>
    <scope>NUCLEOTIDE SEQUENCE [LARGE SCALE GENOMIC DNA]</scope>
    <source>
        <strain evidence="1">LRV0_1</strain>
    </source>
</reference>
<dbReference type="PANTHER" id="PTHR16525:SF0">
    <property type="entry name" value="PROTEIN C12ORF4"/>
    <property type="match status" value="1"/>
</dbReference>
<dbReference type="PANTHER" id="PTHR16525">
    <property type="entry name" value="PROTEIN C12ORF4"/>
    <property type="match status" value="1"/>
</dbReference>
<dbReference type="Pfam" id="PF10154">
    <property type="entry name" value="Fy-3"/>
    <property type="match status" value="1"/>
</dbReference>
<comment type="caution">
    <text evidence="1">The sequence shown here is derived from an EMBL/GenBank/DDBJ whole genome shotgun (WGS) entry which is preliminary data.</text>
</comment>
<protein>
    <submittedName>
        <fullName evidence="1">Uncharacterized protein</fullName>
    </submittedName>
</protein>
<dbReference type="InterPro" id="IPR019311">
    <property type="entry name" value="Fy-3"/>
</dbReference>
<dbReference type="EMBL" id="JAOYFB010000038">
    <property type="protein sequence ID" value="KAK4026037.1"/>
    <property type="molecule type" value="Genomic_DNA"/>
</dbReference>
<evidence type="ECO:0000313" key="1">
    <source>
        <dbReference type="EMBL" id="KAK4026037.1"/>
    </source>
</evidence>
<keyword evidence="2" id="KW-1185">Reference proteome</keyword>
<sequence>MEDSEVIIQALAGLVDTEFVAKQLEQAFKDEILANASSEQVSDEEVMADVYQRVLLSPAVESLLTQEYELSVQMQDLVDEQEREWQYLTQRQTEEIQYAVDFLTEVEVNEVSVRHCEERQIFESGWESRLINVQETQRLHFREWLLGMAEIVETGGQLPIRPEDDFEHVPRNPENIDVETVFRLEESFTIQLGAQMKQTHNLRLISADVLDLCRLPLTTSNDPQRLQMALSLYSSNQSGLVLLVDDRLSAYTGMEKEFLRICRRGAELHFPRADLQLENARNTFSTNAFNWRQQISNRRICDVDLGSSLPKTKTPRLGDMYVSRHSNLAQVHVVFHLVSDDSIRSNEINSRHPVLLGLRHILRTAVVSDITTLTIPLLLVHELSEEMTVPWCLRRAELVFKCVKGFMMETASYGGGVDARGTGSSPTLQFLLPRDAADEVFHALAAMLPGVFRVSNPLVLRSDAAR</sequence>